<keyword evidence="4" id="KW-1185">Reference proteome</keyword>
<dbReference type="EMBL" id="CP144745">
    <property type="protein sequence ID" value="WVZ50620.1"/>
    <property type="molecule type" value="Genomic_DNA"/>
</dbReference>
<dbReference type="SMART" id="SM00666">
    <property type="entry name" value="PB1"/>
    <property type="match status" value="1"/>
</dbReference>
<feature type="compositionally biased region" description="Low complexity" evidence="1">
    <location>
        <begin position="168"/>
        <end position="190"/>
    </location>
</feature>
<evidence type="ECO:0000313" key="3">
    <source>
        <dbReference type="EMBL" id="WVZ50620.1"/>
    </source>
</evidence>
<feature type="region of interest" description="Disordered" evidence="1">
    <location>
        <begin position="229"/>
        <end position="261"/>
    </location>
</feature>
<reference evidence="3 4" key="1">
    <citation type="submission" date="2024-02" db="EMBL/GenBank/DDBJ databases">
        <title>High-quality chromosome-scale genome assembly of Pensacola bahiagrass (Paspalum notatum Flugge var. saurae).</title>
        <authorList>
            <person name="Vega J.M."/>
            <person name="Podio M."/>
            <person name="Orjuela J."/>
            <person name="Siena L.A."/>
            <person name="Pessino S.C."/>
            <person name="Combes M.C."/>
            <person name="Mariac C."/>
            <person name="Albertini E."/>
            <person name="Pupilli F."/>
            <person name="Ortiz J.P.A."/>
            <person name="Leblanc O."/>
        </authorList>
    </citation>
    <scope>NUCLEOTIDE SEQUENCE [LARGE SCALE GENOMIC DNA]</scope>
    <source>
        <strain evidence="3">R1</strain>
        <tissue evidence="3">Leaf</tissue>
    </source>
</reference>
<name>A0AAQ3PFC1_PASNO</name>
<feature type="compositionally biased region" description="Pro residues" evidence="1">
    <location>
        <begin position="152"/>
        <end position="167"/>
    </location>
</feature>
<dbReference type="InterPro" id="IPR000270">
    <property type="entry name" value="PB1_dom"/>
</dbReference>
<evidence type="ECO:0000259" key="2">
    <source>
        <dbReference type="SMART" id="SM00666"/>
    </source>
</evidence>
<evidence type="ECO:0000313" key="4">
    <source>
        <dbReference type="Proteomes" id="UP001341281"/>
    </source>
</evidence>
<feature type="domain" description="PB1" evidence="2">
    <location>
        <begin position="57"/>
        <end position="146"/>
    </location>
</feature>
<gene>
    <name evidence="3" type="ORF">U9M48_001859</name>
</gene>
<proteinExistence type="predicted"/>
<organism evidence="3 4">
    <name type="scientific">Paspalum notatum var. saurae</name>
    <dbReference type="NCBI Taxonomy" id="547442"/>
    <lineage>
        <taxon>Eukaryota</taxon>
        <taxon>Viridiplantae</taxon>
        <taxon>Streptophyta</taxon>
        <taxon>Embryophyta</taxon>
        <taxon>Tracheophyta</taxon>
        <taxon>Spermatophyta</taxon>
        <taxon>Magnoliopsida</taxon>
        <taxon>Liliopsida</taxon>
        <taxon>Poales</taxon>
        <taxon>Poaceae</taxon>
        <taxon>PACMAD clade</taxon>
        <taxon>Panicoideae</taxon>
        <taxon>Andropogonodae</taxon>
        <taxon>Paspaleae</taxon>
        <taxon>Paspalinae</taxon>
        <taxon>Paspalum</taxon>
    </lineage>
</organism>
<dbReference type="InterPro" id="IPR053198">
    <property type="entry name" value="Gynoecium_Dev_Regulator"/>
</dbReference>
<accession>A0AAQ3PFC1</accession>
<dbReference type="PANTHER" id="PTHR31066:SF10">
    <property type="entry name" value="OCTICOSAPEPTIDE_PHOX_BEM1P FAMILY PROTEIN"/>
    <property type="match status" value="1"/>
</dbReference>
<protein>
    <recommendedName>
        <fullName evidence="2">PB1 domain-containing protein</fullName>
    </recommendedName>
</protein>
<dbReference type="Proteomes" id="UP001341281">
    <property type="component" value="Chromosome 01"/>
</dbReference>
<evidence type="ECO:0000256" key="1">
    <source>
        <dbReference type="SAM" id="MobiDB-lite"/>
    </source>
</evidence>
<dbReference type="CDD" id="cd06410">
    <property type="entry name" value="PB1_UP2"/>
    <property type="match status" value="1"/>
</dbReference>
<feature type="region of interest" description="Disordered" evidence="1">
    <location>
        <begin position="150"/>
        <end position="190"/>
    </location>
</feature>
<dbReference type="SUPFAM" id="SSF54277">
    <property type="entry name" value="CAD &amp; PB1 domains"/>
    <property type="match status" value="1"/>
</dbReference>
<dbReference type="Pfam" id="PF00564">
    <property type="entry name" value="PB1"/>
    <property type="match status" value="1"/>
</dbReference>
<sequence>MAVGSWSSCSSSTSSLGSSFDDVVVVKPPDAAAAEPRKKGEEEEAQQCYGGRILPRHTDGALRYVGGDNRVLSLDRRRLRFHELVRRLSEVCGWEVRQVRCQLPTEDLDALVSVTTDADLASLLDVYDDAAASHGRRLLPLKIRAFLFSPRPTAPPEPPPSSPPPPRSSSTSPSVSSGRTTATASPPNAAAAHLLRRQQSTVAWANASPTYYAPPRWWEQQAAALARADPLQRPPPQHCHRHGGARPAHGGRLVHDGSHWQ</sequence>
<dbReference type="AlphaFoldDB" id="A0AAQ3PFC1"/>
<dbReference type="PANTHER" id="PTHR31066">
    <property type="entry name" value="OS05G0427100 PROTEIN-RELATED"/>
    <property type="match status" value="1"/>
</dbReference>
<feature type="region of interest" description="Disordered" evidence="1">
    <location>
        <begin position="1"/>
        <end position="20"/>
    </location>
</feature>